<protein>
    <submittedName>
        <fullName evidence="1">Uncharacterized protein</fullName>
    </submittedName>
</protein>
<dbReference type="AlphaFoldDB" id="A0A9P0GF71"/>
<keyword evidence="2" id="KW-1185">Reference proteome</keyword>
<name>A0A9P0GF71_9CUCU</name>
<dbReference type="EMBL" id="OV651814">
    <property type="protein sequence ID" value="CAH1107152.1"/>
    <property type="molecule type" value="Genomic_DNA"/>
</dbReference>
<proteinExistence type="predicted"/>
<accession>A0A9P0GF71</accession>
<evidence type="ECO:0000313" key="2">
    <source>
        <dbReference type="Proteomes" id="UP001153636"/>
    </source>
</evidence>
<sequence>MVCPKPKFMDHFSSNYKDMLEVFFYPQLKEEILNTVYFQQEGAPPHYLSSNEFFELNLWRQCIGRAVPSNGLPIIRIRLAFFFIWGYIKEICYDPTPTNTELSNNIIHVF</sequence>
<reference evidence="1" key="1">
    <citation type="submission" date="2022-01" db="EMBL/GenBank/DDBJ databases">
        <authorList>
            <person name="King R."/>
        </authorList>
    </citation>
    <scope>NUCLEOTIDE SEQUENCE</scope>
</reference>
<organism evidence="1 2">
    <name type="scientific">Psylliodes chrysocephalus</name>
    <dbReference type="NCBI Taxonomy" id="3402493"/>
    <lineage>
        <taxon>Eukaryota</taxon>
        <taxon>Metazoa</taxon>
        <taxon>Ecdysozoa</taxon>
        <taxon>Arthropoda</taxon>
        <taxon>Hexapoda</taxon>
        <taxon>Insecta</taxon>
        <taxon>Pterygota</taxon>
        <taxon>Neoptera</taxon>
        <taxon>Endopterygota</taxon>
        <taxon>Coleoptera</taxon>
        <taxon>Polyphaga</taxon>
        <taxon>Cucujiformia</taxon>
        <taxon>Chrysomeloidea</taxon>
        <taxon>Chrysomelidae</taxon>
        <taxon>Galerucinae</taxon>
        <taxon>Alticini</taxon>
        <taxon>Psylliodes</taxon>
    </lineage>
</organism>
<dbReference type="OrthoDB" id="8018152at2759"/>
<gene>
    <name evidence="1" type="ORF">PSYICH_LOCUS7833</name>
</gene>
<dbReference type="Proteomes" id="UP001153636">
    <property type="component" value="Chromosome 2"/>
</dbReference>
<evidence type="ECO:0000313" key="1">
    <source>
        <dbReference type="EMBL" id="CAH1107152.1"/>
    </source>
</evidence>